<dbReference type="Proteomes" id="UP000322873">
    <property type="component" value="Unassembled WGS sequence"/>
</dbReference>
<evidence type="ECO:0000313" key="2">
    <source>
        <dbReference type="EMBL" id="KAA8566301.1"/>
    </source>
</evidence>
<feature type="transmembrane region" description="Helical" evidence="1">
    <location>
        <begin position="22"/>
        <end position="45"/>
    </location>
</feature>
<proteinExistence type="predicted"/>
<keyword evidence="1" id="KW-0812">Transmembrane</keyword>
<dbReference type="AlphaFoldDB" id="A0A5M9JAN5"/>
<evidence type="ECO:0000313" key="3">
    <source>
        <dbReference type="Proteomes" id="UP000322873"/>
    </source>
</evidence>
<protein>
    <submittedName>
        <fullName evidence="2">Uncharacterized protein</fullName>
    </submittedName>
</protein>
<dbReference type="EMBL" id="VICG01000012">
    <property type="protein sequence ID" value="KAA8566301.1"/>
    <property type="molecule type" value="Genomic_DNA"/>
</dbReference>
<comment type="caution">
    <text evidence="2">The sequence shown here is derived from an EMBL/GenBank/DDBJ whole genome shotgun (WGS) entry which is preliminary data.</text>
</comment>
<sequence>MPPCPLGYPWMPPSELDLARDLYANAFTLFINYFTCLTVTSLVYLPRQPLPASQTCPGYSSTSYFVVPPKLYLRAPWLLATDPIIL</sequence>
<organism evidence="2 3">
    <name type="scientific">Monilinia fructicola</name>
    <name type="common">Brown rot fungus</name>
    <name type="synonym">Ciboria fructicola</name>
    <dbReference type="NCBI Taxonomy" id="38448"/>
    <lineage>
        <taxon>Eukaryota</taxon>
        <taxon>Fungi</taxon>
        <taxon>Dikarya</taxon>
        <taxon>Ascomycota</taxon>
        <taxon>Pezizomycotina</taxon>
        <taxon>Leotiomycetes</taxon>
        <taxon>Helotiales</taxon>
        <taxon>Sclerotiniaceae</taxon>
        <taxon>Monilinia</taxon>
    </lineage>
</organism>
<name>A0A5M9JAN5_MONFR</name>
<accession>A0A5M9JAN5</accession>
<keyword evidence="3" id="KW-1185">Reference proteome</keyword>
<gene>
    <name evidence="2" type="ORF">EYC84_008894</name>
</gene>
<evidence type="ECO:0000256" key="1">
    <source>
        <dbReference type="SAM" id="Phobius"/>
    </source>
</evidence>
<reference evidence="2 3" key="1">
    <citation type="submission" date="2019-06" db="EMBL/GenBank/DDBJ databases">
        <title>Genome Sequence of the Brown Rot Fungal Pathogen Monilinia fructicola.</title>
        <authorList>
            <person name="De Miccolis Angelini R.M."/>
            <person name="Landi L."/>
            <person name="Abate D."/>
            <person name="Pollastro S."/>
            <person name="Romanazzi G."/>
            <person name="Faretra F."/>
        </authorList>
    </citation>
    <scope>NUCLEOTIDE SEQUENCE [LARGE SCALE GENOMIC DNA]</scope>
    <source>
        <strain evidence="2 3">Mfrc123</strain>
    </source>
</reference>
<keyword evidence="1" id="KW-0472">Membrane</keyword>
<keyword evidence="1" id="KW-1133">Transmembrane helix</keyword>